<dbReference type="GO" id="GO:0050567">
    <property type="term" value="F:glutaminyl-tRNA synthase (glutamine-hydrolyzing) activity"/>
    <property type="evidence" value="ECO:0007669"/>
    <property type="project" value="UniProtKB-UniRule"/>
</dbReference>
<evidence type="ECO:0000313" key="4">
    <source>
        <dbReference type="Proteomes" id="UP000057213"/>
    </source>
</evidence>
<gene>
    <name evidence="2" type="primary">gatC</name>
    <name evidence="3" type="ORF">PU02_0949</name>
</gene>
<accession>A0A0M4L8G8</accession>
<dbReference type="NCBIfam" id="TIGR00135">
    <property type="entry name" value="gatC"/>
    <property type="match status" value="1"/>
</dbReference>
<dbReference type="Proteomes" id="UP000057213">
    <property type="component" value="Chromosome"/>
</dbReference>
<dbReference type="Gene3D" id="1.10.20.60">
    <property type="entry name" value="Glu-tRNAGln amidotransferase C subunit, N-terminal domain"/>
    <property type="match status" value="1"/>
</dbReference>
<keyword evidence="3" id="KW-0808">Transferase</keyword>
<dbReference type="GO" id="GO:0070681">
    <property type="term" value="P:glutaminyl-tRNAGln biosynthesis via transamidation"/>
    <property type="evidence" value="ECO:0007669"/>
    <property type="project" value="TreeGrafter"/>
</dbReference>
<protein>
    <recommendedName>
        <fullName evidence="2">Aspartyl/glutamyl-tRNA(Asn/Gln) amidotransferase subunit C</fullName>
        <shortName evidence="2">Asp/Glu-ADT subunit C</shortName>
        <ecNumber evidence="2">6.3.5.-</ecNumber>
    </recommendedName>
</protein>
<keyword evidence="2" id="KW-0067">ATP-binding</keyword>
<dbReference type="STRING" id="1318743.PU02_0949"/>
<dbReference type="InterPro" id="IPR003837">
    <property type="entry name" value="GatC"/>
</dbReference>
<dbReference type="KEGG" id="banc:PU02_0949"/>
<organism evidence="3 4">
    <name type="scientific">Bartonella ancashensis</name>
    <dbReference type="NCBI Taxonomy" id="1318743"/>
    <lineage>
        <taxon>Bacteria</taxon>
        <taxon>Pseudomonadati</taxon>
        <taxon>Pseudomonadota</taxon>
        <taxon>Alphaproteobacteria</taxon>
        <taxon>Hyphomicrobiales</taxon>
        <taxon>Bartonellaceae</taxon>
        <taxon>Bartonella</taxon>
    </lineage>
</organism>
<proteinExistence type="inferred from homology"/>
<dbReference type="PANTHER" id="PTHR15004:SF0">
    <property type="entry name" value="GLUTAMYL-TRNA(GLN) AMIDOTRANSFERASE SUBUNIT C, MITOCHONDRIAL"/>
    <property type="match status" value="1"/>
</dbReference>
<dbReference type="Pfam" id="PF02686">
    <property type="entry name" value="GatC"/>
    <property type="match status" value="1"/>
</dbReference>
<sequence length="94" mass="10500">MDSKTMKRVAHLARIAIRDDEEKHMIEDLNAVIEGFSKQLDEVDVTGVEPLVSVTPLLLRMREDNVTDGNMASDIVANAPMTSENFFLVAKIIE</sequence>
<dbReference type="InterPro" id="IPR036113">
    <property type="entry name" value="Asp/Glu-ADT_sf_sub_c"/>
</dbReference>
<comment type="catalytic activity">
    <reaction evidence="2">
        <text>L-aspartyl-tRNA(Asn) + L-glutamine + ATP + H2O = L-asparaginyl-tRNA(Asn) + L-glutamate + ADP + phosphate + 2 H(+)</text>
        <dbReference type="Rhea" id="RHEA:14513"/>
        <dbReference type="Rhea" id="RHEA-COMP:9674"/>
        <dbReference type="Rhea" id="RHEA-COMP:9677"/>
        <dbReference type="ChEBI" id="CHEBI:15377"/>
        <dbReference type="ChEBI" id="CHEBI:15378"/>
        <dbReference type="ChEBI" id="CHEBI:29985"/>
        <dbReference type="ChEBI" id="CHEBI:30616"/>
        <dbReference type="ChEBI" id="CHEBI:43474"/>
        <dbReference type="ChEBI" id="CHEBI:58359"/>
        <dbReference type="ChEBI" id="CHEBI:78515"/>
        <dbReference type="ChEBI" id="CHEBI:78516"/>
        <dbReference type="ChEBI" id="CHEBI:456216"/>
    </reaction>
</comment>
<keyword evidence="4" id="KW-1185">Reference proteome</keyword>
<evidence type="ECO:0000313" key="3">
    <source>
        <dbReference type="EMBL" id="ALE03763.1"/>
    </source>
</evidence>
<dbReference type="EMBL" id="CP010401">
    <property type="protein sequence ID" value="ALE03763.1"/>
    <property type="molecule type" value="Genomic_DNA"/>
</dbReference>
<comment type="catalytic activity">
    <reaction evidence="2">
        <text>L-glutamyl-tRNA(Gln) + L-glutamine + ATP + H2O = L-glutaminyl-tRNA(Gln) + L-glutamate + ADP + phosphate + H(+)</text>
        <dbReference type="Rhea" id="RHEA:17521"/>
        <dbReference type="Rhea" id="RHEA-COMP:9681"/>
        <dbReference type="Rhea" id="RHEA-COMP:9684"/>
        <dbReference type="ChEBI" id="CHEBI:15377"/>
        <dbReference type="ChEBI" id="CHEBI:15378"/>
        <dbReference type="ChEBI" id="CHEBI:29985"/>
        <dbReference type="ChEBI" id="CHEBI:30616"/>
        <dbReference type="ChEBI" id="CHEBI:43474"/>
        <dbReference type="ChEBI" id="CHEBI:58359"/>
        <dbReference type="ChEBI" id="CHEBI:78520"/>
        <dbReference type="ChEBI" id="CHEBI:78521"/>
        <dbReference type="ChEBI" id="CHEBI:456216"/>
    </reaction>
</comment>
<comment type="function">
    <text evidence="2">Allows the formation of correctly charged Asn-tRNA(Asn) or Gln-tRNA(Gln) through the transamidation of misacylated Asp-tRNA(Asn) or Glu-tRNA(Gln) in organisms which lack either or both of asparaginyl-tRNA or glutaminyl-tRNA synthetases. The reaction takes place in the presence of glutamine and ATP through an activated phospho-Asp-tRNA(Asn) or phospho-Glu-tRNA(Gln).</text>
</comment>
<evidence type="ECO:0000256" key="2">
    <source>
        <dbReference type="HAMAP-Rule" id="MF_00122"/>
    </source>
</evidence>
<dbReference type="HAMAP" id="MF_00122">
    <property type="entry name" value="GatC"/>
    <property type="match status" value="1"/>
</dbReference>
<reference evidence="3 4" key="1">
    <citation type="journal article" date="2015" name="Genome Announc.">
        <title>Complete Genome Sequence of Bartonella ancashensis Strain 20.00, Isolated from the Blood of a Patient with Verruga Peruana.</title>
        <authorList>
            <person name="Hang J."/>
            <person name="Mullins K.E."/>
            <person name="Clifford R.J."/>
            <person name="Onmus-Leone F."/>
            <person name="Yang Y."/>
            <person name="Jiang J."/>
            <person name="Leguia M."/>
            <person name="Kasper M.R."/>
            <person name="Maguina C."/>
            <person name="Lesho E.P."/>
            <person name="Jarman R.G."/>
            <person name="Richards A.L."/>
            <person name="Blazes D."/>
        </authorList>
    </citation>
    <scope>NUCLEOTIDE SEQUENCE [LARGE SCALE GENOMIC DNA]</scope>
    <source>
        <strain evidence="3 4">20.00</strain>
    </source>
</reference>
<keyword evidence="2" id="KW-0547">Nucleotide-binding</keyword>
<dbReference type="RefSeq" id="WP_257719831.1">
    <property type="nucleotide sequence ID" value="NZ_CP010401.1"/>
</dbReference>
<dbReference type="GO" id="GO:0005524">
    <property type="term" value="F:ATP binding"/>
    <property type="evidence" value="ECO:0007669"/>
    <property type="project" value="UniProtKB-KW"/>
</dbReference>
<dbReference type="GO" id="GO:0006450">
    <property type="term" value="P:regulation of translational fidelity"/>
    <property type="evidence" value="ECO:0007669"/>
    <property type="project" value="InterPro"/>
</dbReference>
<dbReference type="GO" id="GO:0006412">
    <property type="term" value="P:translation"/>
    <property type="evidence" value="ECO:0007669"/>
    <property type="project" value="UniProtKB-UniRule"/>
</dbReference>
<comment type="subunit">
    <text evidence="2">Heterotrimer of A, B and C subunits.</text>
</comment>
<dbReference type="SUPFAM" id="SSF141000">
    <property type="entry name" value="Glu-tRNAGln amidotransferase C subunit"/>
    <property type="match status" value="1"/>
</dbReference>
<dbReference type="AlphaFoldDB" id="A0A0M4L8G8"/>
<keyword evidence="1 2" id="KW-0436">Ligase</keyword>
<dbReference type="PATRIC" id="fig|1318743.3.peg.963"/>
<keyword evidence="2" id="KW-0648">Protein biosynthesis</keyword>
<dbReference type="PANTHER" id="PTHR15004">
    <property type="entry name" value="GLUTAMYL-TRNA(GLN) AMIDOTRANSFERASE SUBUNIT C, MITOCHONDRIAL"/>
    <property type="match status" value="1"/>
</dbReference>
<dbReference type="GO" id="GO:0016740">
    <property type="term" value="F:transferase activity"/>
    <property type="evidence" value="ECO:0007669"/>
    <property type="project" value="UniProtKB-KW"/>
</dbReference>
<evidence type="ECO:0000256" key="1">
    <source>
        <dbReference type="ARBA" id="ARBA00022598"/>
    </source>
</evidence>
<comment type="similarity">
    <text evidence="2">Belongs to the GatC family.</text>
</comment>
<name>A0A0M4L8G8_9HYPH</name>
<dbReference type="GO" id="GO:0050566">
    <property type="term" value="F:asparaginyl-tRNA synthase (glutamine-hydrolyzing) activity"/>
    <property type="evidence" value="ECO:0007669"/>
    <property type="project" value="RHEA"/>
</dbReference>
<dbReference type="EC" id="6.3.5.-" evidence="2"/>